<keyword evidence="3" id="KW-1185">Reference proteome</keyword>
<feature type="signal peptide" evidence="2">
    <location>
        <begin position="1"/>
        <end position="18"/>
    </location>
</feature>
<evidence type="ECO:0000313" key="3">
    <source>
        <dbReference type="Proteomes" id="UP000887578"/>
    </source>
</evidence>
<accession>A0A914Q197</accession>
<dbReference type="WBParaSite" id="PDA_v2.g24484.t1">
    <property type="protein sequence ID" value="PDA_v2.g24484.t1"/>
    <property type="gene ID" value="PDA_v2.g24484"/>
</dbReference>
<dbReference type="AlphaFoldDB" id="A0A914Q197"/>
<reference evidence="4" key="1">
    <citation type="submission" date="2022-11" db="UniProtKB">
        <authorList>
            <consortium name="WormBaseParasite"/>
        </authorList>
    </citation>
    <scope>IDENTIFICATION</scope>
</reference>
<feature type="region of interest" description="Disordered" evidence="1">
    <location>
        <begin position="41"/>
        <end position="68"/>
    </location>
</feature>
<sequence length="141" mass="14994">MMKLTVVVLLGLIGVVIALHGTGAYGNAGGYGNGGGYGNNGGGGHKHHKSSESESSSSESEEFIPPRPKTCKLNCVNNATVEYFEFGVKSSTPIECDDYKTDLELCNICCQHWVLSRGLTTIEVIGNTLGSKCNCCERKCV</sequence>
<protein>
    <submittedName>
        <fullName evidence="4">Uncharacterized protein</fullName>
    </submittedName>
</protein>
<keyword evidence="2" id="KW-0732">Signal</keyword>
<organism evidence="3 4">
    <name type="scientific">Panagrolaimus davidi</name>
    <dbReference type="NCBI Taxonomy" id="227884"/>
    <lineage>
        <taxon>Eukaryota</taxon>
        <taxon>Metazoa</taxon>
        <taxon>Ecdysozoa</taxon>
        <taxon>Nematoda</taxon>
        <taxon>Chromadorea</taxon>
        <taxon>Rhabditida</taxon>
        <taxon>Tylenchina</taxon>
        <taxon>Panagrolaimomorpha</taxon>
        <taxon>Panagrolaimoidea</taxon>
        <taxon>Panagrolaimidae</taxon>
        <taxon>Panagrolaimus</taxon>
    </lineage>
</organism>
<evidence type="ECO:0000313" key="4">
    <source>
        <dbReference type="WBParaSite" id="PDA_v2.g24484.t1"/>
    </source>
</evidence>
<proteinExistence type="predicted"/>
<feature type="chain" id="PRO_5037204253" evidence="2">
    <location>
        <begin position="19"/>
        <end position="141"/>
    </location>
</feature>
<dbReference type="Proteomes" id="UP000887578">
    <property type="component" value="Unplaced"/>
</dbReference>
<evidence type="ECO:0000256" key="2">
    <source>
        <dbReference type="SAM" id="SignalP"/>
    </source>
</evidence>
<evidence type="ECO:0000256" key="1">
    <source>
        <dbReference type="SAM" id="MobiDB-lite"/>
    </source>
</evidence>
<name>A0A914Q197_9BILA</name>